<dbReference type="GO" id="GO:0005654">
    <property type="term" value="C:nucleoplasm"/>
    <property type="evidence" value="ECO:0007669"/>
    <property type="project" value="TreeGrafter"/>
</dbReference>
<protein>
    <submittedName>
        <fullName evidence="2">Nuclear fragile X mental retardation-interacting protein 2-like</fullName>
    </submittedName>
</protein>
<comment type="caution">
    <text evidence="2">The sequence shown here is derived from an EMBL/GenBank/DDBJ whole genome shotgun (WGS) entry which is preliminary data.</text>
</comment>
<feature type="compositionally biased region" description="Polar residues" evidence="1">
    <location>
        <begin position="1"/>
        <end position="13"/>
    </location>
</feature>
<sequence>MGTRKVNGSSAEAEQTPCAGGSILCSNGSGQHRESSFGVRHLGKATSCVLKAASRGTPAKAAGDSKNSREPILLLNGMVGLDSGCVTNGYPAKRVPDTDSSSSESGYATPEGGTSVLKGSVLSSRRDSVPSSPEMGKKPSGVRPDDTRAPSGPAAATGEPQRKNSDAKVASRRFEERPGRSKTATPVPLKEDTWTLFRPPPVFPVDNSSAKIVPKISYASKVKENLNKMAPEEGLIKSPPPPVVSAATTRLSHVPMSAVKTIPSASFSNGPLCTDGTSFPPSPSLPAVPVATSFTGADNAAVPPSNSSGTTLPLAATGEHRKAALFVCPLTLSSMQPVLPSARLPDAPAPEAGRKALVDIFHNEWGLSFINEPNAGRQGVPGGLATVTFQAGNEPSAPALEPPVVSPACQQDRRTSGPPPSGALRVCAPTALVSDSGTWTQPLGSDSHEAEVGDTTPLVSPSTECRSVSPATPPEPEADRKGIQKEWWFTVRPWTASVSEERLGMLACFFFTWVLWLSLPWQSRVLLFKVNRFYANDSHHLGLWTFEGSGHGTRGDGMGAHCRIAVLFLRSTCWLLPDVQEKAPPVFGMKPETGQVDWSGIEMESRVGVQNWVKLLWSSCEMTAFIRPADSSSRTLTFGSRRRVRLREASKVMEQAFAPSIFVGGGSDCLIGWNGCNDVGSKNMSRGEFVAK</sequence>
<accession>A0A0P7XKJ3</accession>
<feature type="compositionally biased region" description="Polar residues" evidence="1">
    <location>
        <begin position="457"/>
        <end position="470"/>
    </location>
</feature>
<proteinExistence type="predicted"/>
<evidence type="ECO:0000313" key="2">
    <source>
        <dbReference type="EMBL" id="KPP75524.1"/>
    </source>
</evidence>
<name>A0A0P7XKJ3_SCLFO</name>
<dbReference type="PANTHER" id="PTHR28333">
    <property type="entry name" value="NUCLEAR FRAGILE X MENTAL RETARDATION-INTERACTING PROTEIN 2"/>
    <property type="match status" value="1"/>
</dbReference>
<feature type="region of interest" description="Disordered" evidence="1">
    <location>
        <begin position="393"/>
        <end position="425"/>
    </location>
</feature>
<gene>
    <name evidence="2" type="ORF">Z043_105224</name>
</gene>
<reference evidence="2 3" key="1">
    <citation type="submission" date="2015-08" db="EMBL/GenBank/DDBJ databases">
        <title>The genome of the Asian arowana (Scleropages formosus).</title>
        <authorList>
            <person name="Tan M.H."/>
            <person name="Gan H.M."/>
            <person name="Croft L.J."/>
            <person name="Austin C.M."/>
        </authorList>
    </citation>
    <scope>NUCLEOTIDE SEQUENCE [LARGE SCALE GENOMIC DNA]</scope>
    <source>
        <strain evidence="2">Aro1</strain>
    </source>
</reference>
<dbReference type="InterPro" id="IPR032747">
    <property type="entry name" value="NUFIP2"/>
</dbReference>
<dbReference type="EMBL" id="JARO02001422">
    <property type="protein sequence ID" value="KPP75524.1"/>
    <property type="molecule type" value="Genomic_DNA"/>
</dbReference>
<organism evidence="2 3">
    <name type="scientific">Scleropages formosus</name>
    <name type="common">Asian bonytongue</name>
    <name type="synonym">Osteoglossum formosum</name>
    <dbReference type="NCBI Taxonomy" id="113540"/>
    <lineage>
        <taxon>Eukaryota</taxon>
        <taxon>Metazoa</taxon>
        <taxon>Chordata</taxon>
        <taxon>Craniata</taxon>
        <taxon>Vertebrata</taxon>
        <taxon>Euteleostomi</taxon>
        <taxon>Actinopterygii</taxon>
        <taxon>Neopterygii</taxon>
        <taxon>Teleostei</taxon>
        <taxon>Osteoglossocephala</taxon>
        <taxon>Osteoglossomorpha</taxon>
        <taxon>Osteoglossiformes</taxon>
        <taxon>Osteoglossidae</taxon>
        <taxon>Scleropages</taxon>
    </lineage>
</organism>
<feature type="region of interest" description="Disordered" evidence="1">
    <location>
        <begin position="92"/>
        <end position="187"/>
    </location>
</feature>
<dbReference type="PANTHER" id="PTHR28333:SF2">
    <property type="entry name" value="FMR1-INTERACTING PROTEIN NUFIP2"/>
    <property type="match status" value="1"/>
</dbReference>
<evidence type="ECO:0000313" key="3">
    <source>
        <dbReference type="Proteomes" id="UP000034805"/>
    </source>
</evidence>
<dbReference type="GO" id="GO:0010494">
    <property type="term" value="C:cytoplasmic stress granule"/>
    <property type="evidence" value="ECO:0007669"/>
    <property type="project" value="TreeGrafter"/>
</dbReference>
<dbReference type="AlphaFoldDB" id="A0A0P7XKJ3"/>
<feature type="region of interest" description="Disordered" evidence="1">
    <location>
        <begin position="1"/>
        <end position="37"/>
    </location>
</feature>
<dbReference type="Proteomes" id="UP000034805">
    <property type="component" value="Unassembled WGS sequence"/>
</dbReference>
<feature type="region of interest" description="Disordered" evidence="1">
    <location>
        <begin position="437"/>
        <end position="480"/>
    </location>
</feature>
<dbReference type="GO" id="GO:0003723">
    <property type="term" value="F:RNA binding"/>
    <property type="evidence" value="ECO:0007669"/>
    <property type="project" value="InterPro"/>
</dbReference>
<dbReference type="Pfam" id="PF15293">
    <property type="entry name" value="NUFIP2"/>
    <property type="match status" value="2"/>
</dbReference>
<evidence type="ECO:0000256" key="1">
    <source>
        <dbReference type="SAM" id="MobiDB-lite"/>
    </source>
</evidence>
<dbReference type="STRING" id="113540.ENSSFOP00015033857"/>